<dbReference type="RefSeq" id="WP_146364645.1">
    <property type="nucleotide sequence ID" value="NZ_CP042261.1"/>
</dbReference>
<evidence type="ECO:0000313" key="3">
    <source>
        <dbReference type="Proteomes" id="UP000318483"/>
    </source>
</evidence>
<name>A0A5B8I6R5_9RHOB</name>
<dbReference type="PANTHER" id="PTHR11614">
    <property type="entry name" value="PHOSPHOLIPASE-RELATED"/>
    <property type="match status" value="1"/>
</dbReference>
<dbReference type="SUPFAM" id="SSF53474">
    <property type="entry name" value="alpha/beta-Hydrolases"/>
    <property type="match status" value="1"/>
</dbReference>
<dbReference type="InterPro" id="IPR051044">
    <property type="entry name" value="MAG_DAG_Lipase"/>
</dbReference>
<dbReference type="InterPro" id="IPR029058">
    <property type="entry name" value="AB_hydrolase_fold"/>
</dbReference>
<dbReference type="InterPro" id="IPR022742">
    <property type="entry name" value="Hydrolase_4"/>
</dbReference>
<dbReference type="Pfam" id="PF12146">
    <property type="entry name" value="Hydrolase_4"/>
    <property type="match status" value="1"/>
</dbReference>
<gene>
    <name evidence="2" type="ORF">FPZ52_06190</name>
</gene>
<dbReference type="AlphaFoldDB" id="A0A5B8I6R5"/>
<accession>A0A5B8I6R5</accession>
<evidence type="ECO:0000259" key="1">
    <source>
        <dbReference type="Pfam" id="PF12146"/>
    </source>
</evidence>
<organism evidence="2 3">
    <name type="scientific">Qingshengfaniella alkalisoli</name>
    <dbReference type="NCBI Taxonomy" id="2599296"/>
    <lineage>
        <taxon>Bacteria</taxon>
        <taxon>Pseudomonadati</taxon>
        <taxon>Pseudomonadota</taxon>
        <taxon>Alphaproteobacteria</taxon>
        <taxon>Rhodobacterales</taxon>
        <taxon>Paracoccaceae</taxon>
        <taxon>Qingshengfaniella</taxon>
    </lineage>
</organism>
<dbReference type="EMBL" id="CP042261">
    <property type="protein sequence ID" value="QDY69265.1"/>
    <property type="molecule type" value="Genomic_DNA"/>
</dbReference>
<reference evidence="2 3" key="1">
    <citation type="submission" date="2019-07" db="EMBL/GenBank/DDBJ databases">
        <title>Litoreibacter alkalisoli sp. nov., isolated from saline-alkaline soil.</title>
        <authorList>
            <person name="Wang S."/>
            <person name="Xu L."/>
            <person name="Xing Y.-T."/>
            <person name="Sun J.-Q."/>
        </authorList>
    </citation>
    <scope>NUCLEOTIDE SEQUENCE [LARGE SCALE GENOMIC DNA]</scope>
    <source>
        <strain evidence="2 3">LN3S51</strain>
    </source>
</reference>
<dbReference type="GO" id="GO:0016787">
    <property type="term" value="F:hydrolase activity"/>
    <property type="evidence" value="ECO:0007669"/>
    <property type="project" value="UniProtKB-KW"/>
</dbReference>
<dbReference type="KEGG" id="lit:FPZ52_06190"/>
<protein>
    <submittedName>
        <fullName evidence="2">Alpha/beta hydrolase</fullName>
    </submittedName>
</protein>
<keyword evidence="2" id="KW-0378">Hydrolase</keyword>
<dbReference type="Proteomes" id="UP000318483">
    <property type="component" value="Chromosome"/>
</dbReference>
<feature type="domain" description="Serine aminopeptidase S33" evidence="1">
    <location>
        <begin position="53"/>
        <end position="304"/>
    </location>
</feature>
<keyword evidence="3" id="KW-1185">Reference proteome</keyword>
<dbReference type="OrthoDB" id="9788260at2"/>
<dbReference type="Gene3D" id="3.40.50.1820">
    <property type="entry name" value="alpha/beta hydrolase"/>
    <property type="match status" value="1"/>
</dbReference>
<sequence length="323" mass="36094">MTRVQHIQPDKSAFPSAPFHADVADAPKGAFAAWAMAADGVKIRLGMLSKGKAGTIFLLPGRTEYIEKYGRTASDFLERGYGMVSIDWRGQGLSERLLDDPLIGHVEDFLDYQKDLAQLRVFALAQDMPRPWYMIAHSMGGAIGLRALDDRFDVQACAFSAPLWGLQMNGVLRPVAWGLSWLGHKMAWNGLITPSTSRQTYVSEAPRSDNMLTHDPDMMDYMKRHLDVEPGLHLGGPSIPWLYRTLAESRDLVANATPQIPTLTFVPELEYIVSTDAMFDTAKRWPLGDTVVVPGGKHETMMETPERRQLFLDRCVALFEQNA</sequence>
<proteinExistence type="predicted"/>
<evidence type="ECO:0000313" key="2">
    <source>
        <dbReference type="EMBL" id="QDY69265.1"/>
    </source>
</evidence>